<dbReference type="EMBL" id="PDNW01000002">
    <property type="protein sequence ID" value="PLC51346.1"/>
    <property type="molecule type" value="Genomic_DNA"/>
</dbReference>
<dbReference type="Proteomes" id="UP000234190">
    <property type="component" value="Unassembled WGS sequence"/>
</dbReference>
<dbReference type="Gene3D" id="3.40.50.1240">
    <property type="entry name" value="Phosphoglycerate mutase-like"/>
    <property type="match status" value="1"/>
</dbReference>
<dbReference type="OrthoDB" id="9810154at2"/>
<protein>
    <submittedName>
        <fullName evidence="2">Phosphoglycerate mutase</fullName>
    </submittedName>
</protein>
<sequence>MRRLMLLRHAKADRPDGVIDHERPLAARGLRQSKEMGRYMAKQGLVPDLAIVSTAKRTQDTWLLAGEAFGAEVARHDEPRIYEAALGDILQVISETDPSVQTLLLVGHNPGFERLATTLAGAGRAAALSRLEREYPTAALAVIDFSVDNWTEATVGSGYLDRFETVASISN</sequence>
<evidence type="ECO:0000313" key="3">
    <source>
        <dbReference type="Proteomes" id="UP000234190"/>
    </source>
</evidence>
<evidence type="ECO:0000313" key="2">
    <source>
        <dbReference type="EMBL" id="PLC51346.1"/>
    </source>
</evidence>
<keyword evidence="1" id="KW-0378">Hydrolase</keyword>
<dbReference type="InterPro" id="IPR051021">
    <property type="entry name" value="Mito_Ser/Thr_phosphatase"/>
</dbReference>
<keyword evidence="3" id="KW-1185">Reference proteome</keyword>
<dbReference type="SUPFAM" id="SSF53254">
    <property type="entry name" value="Phosphoglycerate mutase-like"/>
    <property type="match status" value="1"/>
</dbReference>
<gene>
    <name evidence="2" type="ORF">CR159_03760</name>
</gene>
<reference evidence="2 3" key="1">
    <citation type="submission" date="2017-10" db="EMBL/GenBank/DDBJ databases">
        <title>Two draft genome sequences of Pusillimonas sp. strains isolated from a nitrate- and radionuclide-contaminated groundwater in Russia.</title>
        <authorList>
            <person name="Grouzdev D.S."/>
            <person name="Tourova T.P."/>
            <person name="Goeva M.A."/>
            <person name="Babich T.L."/>
            <person name="Sokolova D.S."/>
            <person name="Abdullin R."/>
            <person name="Poltaraus A.B."/>
            <person name="Toshchakov S.V."/>
            <person name="Nazina T.N."/>
        </authorList>
    </citation>
    <scope>NUCLEOTIDE SEQUENCE [LARGE SCALE GENOMIC DNA]</scope>
    <source>
        <strain evidence="2 3">JR1/69-3-13</strain>
    </source>
</reference>
<comment type="caution">
    <text evidence="2">The sequence shown here is derived from an EMBL/GenBank/DDBJ whole genome shotgun (WGS) entry which is preliminary data.</text>
</comment>
<dbReference type="PANTHER" id="PTHR20935">
    <property type="entry name" value="PHOSPHOGLYCERATE MUTASE-RELATED"/>
    <property type="match status" value="1"/>
</dbReference>
<accession>A0A2N4U8J8</accession>
<dbReference type="CDD" id="cd07067">
    <property type="entry name" value="HP_PGM_like"/>
    <property type="match status" value="1"/>
</dbReference>
<dbReference type="GO" id="GO:0016787">
    <property type="term" value="F:hydrolase activity"/>
    <property type="evidence" value="ECO:0007669"/>
    <property type="project" value="UniProtKB-KW"/>
</dbReference>
<dbReference type="SMART" id="SM00855">
    <property type="entry name" value="PGAM"/>
    <property type="match status" value="1"/>
</dbReference>
<organism evidence="2 3">
    <name type="scientific">Pollutimonas subterranea</name>
    <dbReference type="NCBI Taxonomy" id="2045210"/>
    <lineage>
        <taxon>Bacteria</taxon>
        <taxon>Pseudomonadati</taxon>
        <taxon>Pseudomonadota</taxon>
        <taxon>Betaproteobacteria</taxon>
        <taxon>Burkholderiales</taxon>
        <taxon>Alcaligenaceae</taxon>
        <taxon>Pollutimonas</taxon>
    </lineage>
</organism>
<dbReference type="InterPro" id="IPR013078">
    <property type="entry name" value="His_Pase_superF_clade-1"/>
</dbReference>
<evidence type="ECO:0000256" key="1">
    <source>
        <dbReference type="ARBA" id="ARBA00022801"/>
    </source>
</evidence>
<dbReference type="Pfam" id="PF00300">
    <property type="entry name" value="His_Phos_1"/>
    <property type="match status" value="1"/>
</dbReference>
<proteinExistence type="predicted"/>
<dbReference type="InterPro" id="IPR029033">
    <property type="entry name" value="His_PPase_superfam"/>
</dbReference>
<dbReference type="AlphaFoldDB" id="A0A2N4U8J8"/>
<name>A0A2N4U8J8_9BURK</name>
<dbReference type="PANTHER" id="PTHR20935:SF1">
    <property type="entry name" value="SLL1549 PROTEIN"/>
    <property type="match status" value="1"/>
</dbReference>